<dbReference type="AlphaFoldDB" id="S5AG55"/>
<evidence type="ECO:0000259" key="5">
    <source>
        <dbReference type="Pfam" id="PF04073"/>
    </source>
</evidence>
<keyword evidence="3 4" id="KW-0456">Lyase</keyword>
<dbReference type="InterPro" id="IPR004369">
    <property type="entry name" value="Prolyl-tRNA_editing_YbaK/EbsC"/>
</dbReference>
<dbReference type="GO" id="GO:0002161">
    <property type="term" value="F:aminoacyl-tRNA deacylase activity"/>
    <property type="evidence" value="ECO:0007669"/>
    <property type="project" value="InterPro"/>
</dbReference>
<evidence type="ECO:0000313" key="6">
    <source>
        <dbReference type="EMBL" id="AGP77756.1"/>
    </source>
</evidence>
<proteinExistence type="inferred from homology"/>
<sequence length="178" mass="18897">MQQRPCYPASPYTAESFIRKKPNDPAITLLTKKRIAHKVLKYEHDANAASYGLEAVEKLNLNADTVFKTLVVSTDNNKLAVAVVPVNTKLSEKKMAKALGVKKVEMAQANAVMVATGYVLGGVSPLGQKKRLASVIHKSAEGLAIMHVSAGKRGLEVALSPADLATLTGAKFADISVG</sequence>
<organism evidence="6 7">
    <name type="scientific">Alteromonas mediterranea 615</name>
    <dbReference type="NCBI Taxonomy" id="1300253"/>
    <lineage>
        <taxon>Bacteria</taxon>
        <taxon>Pseudomonadati</taxon>
        <taxon>Pseudomonadota</taxon>
        <taxon>Gammaproteobacteria</taxon>
        <taxon>Alteromonadales</taxon>
        <taxon>Alteromonadaceae</taxon>
        <taxon>Alteromonas/Salinimonas group</taxon>
        <taxon>Alteromonas</taxon>
    </lineage>
</organism>
<dbReference type="KEGG" id="amh:I633_08495"/>
<gene>
    <name evidence="6" type="ORF">I633_08495</name>
</gene>
<dbReference type="InterPro" id="IPR007214">
    <property type="entry name" value="YbaK/aa-tRNA-synth-assoc-dom"/>
</dbReference>
<dbReference type="PANTHER" id="PTHR30411:SF0">
    <property type="entry name" value="CYS-TRNA(PRO)_CYS-TRNA(CYS) DEACYLASE YBAK"/>
    <property type="match status" value="1"/>
</dbReference>
<dbReference type="NCBIfam" id="TIGR00011">
    <property type="entry name" value="YbaK_EbsC"/>
    <property type="match status" value="1"/>
</dbReference>
<dbReference type="CDD" id="cd00002">
    <property type="entry name" value="YbaK_deacylase"/>
    <property type="match status" value="1"/>
</dbReference>
<dbReference type="Proteomes" id="UP000014909">
    <property type="component" value="Chromosome"/>
</dbReference>
<keyword evidence="2 4" id="KW-0648">Protein biosynthesis</keyword>
<dbReference type="GO" id="GO:0006412">
    <property type="term" value="P:translation"/>
    <property type="evidence" value="ECO:0007669"/>
    <property type="project" value="UniProtKB-KW"/>
</dbReference>
<dbReference type="Gene3D" id="3.90.960.10">
    <property type="entry name" value="YbaK/aminoacyl-tRNA synthetase-associated domain"/>
    <property type="match status" value="1"/>
</dbReference>
<name>S5AG55_9ALTE</name>
<reference evidence="6 7" key="1">
    <citation type="journal article" date="2013" name="Genome Biol. Evol.">
        <title>Genomic Diversity of "Deep Ecotype" Alteromonas macleodii Isolates: Evidence for Pan-Mediterranean Clonal Frames.</title>
        <authorList>
            <person name="Lopez-Perez M."/>
            <person name="Gonzaga A."/>
            <person name="Rodriguez-Valera F."/>
        </authorList>
    </citation>
    <scope>NUCLEOTIDE SEQUENCE [LARGE SCALE GENOMIC DNA]</scope>
    <source>
        <strain evidence="7">'English Channel 615'</strain>
    </source>
</reference>
<evidence type="ECO:0000256" key="3">
    <source>
        <dbReference type="ARBA" id="ARBA00023239"/>
    </source>
</evidence>
<dbReference type="InterPro" id="IPR036754">
    <property type="entry name" value="YbaK/aa-tRNA-synt-asso_dom_sf"/>
</dbReference>
<dbReference type="EMBL" id="CP004846">
    <property type="protein sequence ID" value="AGP77756.1"/>
    <property type="molecule type" value="Genomic_DNA"/>
</dbReference>
<evidence type="ECO:0000313" key="7">
    <source>
        <dbReference type="Proteomes" id="UP000014909"/>
    </source>
</evidence>
<dbReference type="GO" id="GO:0016829">
    <property type="term" value="F:lyase activity"/>
    <property type="evidence" value="ECO:0007669"/>
    <property type="project" value="UniProtKB-KW"/>
</dbReference>
<evidence type="ECO:0000256" key="2">
    <source>
        <dbReference type="ARBA" id="ARBA00022917"/>
    </source>
</evidence>
<protein>
    <recommendedName>
        <fullName evidence="4">Cys-tRNA(Pro)/Cys-tRNA(Cys) deacylase</fullName>
        <ecNumber evidence="4">4.2.-.-</ecNumber>
    </recommendedName>
</protein>
<accession>S5AG55</accession>
<dbReference type="HOGENOM" id="CLU_094875_1_1_6"/>
<dbReference type="SUPFAM" id="SSF55826">
    <property type="entry name" value="YbaK/ProRS associated domain"/>
    <property type="match status" value="1"/>
</dbReference>
<comment type="similarity">
    <text evidence="1 4">Belongs to the prolyl-tRNA editing family. YbaK/EbsC subfamily.</text>
</comment>
<evidence type="ECO:0000256" key="4">
    <source>
        <dbReference type="PIRNR" id="PIRNR006181"/>
    </source>
</evidence>
<dbReference type="PANTHER" id="PTHR30411">
    <property type="entry name" value="CYTOPLASMIC PROTEIN"/>
    <property type="match status" value="1"/>
</dbReference>
<dbReference type="EC" id="4.2.-.-" evidence="4"/>
<feature type="domain" description="YbaK/aminoacyl-tRNA synthetase-associated" evidence="5">
    <location>
        <begin position="54"/>
        <end position="166"/>
    </location>
</feature>
<dbReference type="BioCyc" id="AMAC1300253:G12YX-1362-MONOMER"/>
<dbReference type="Pfam" id="PF04073">
    <property type="entry name" value="tRNA_edit"/>
    <property type="match status" value="1"/>
</dbReference>
<dbReference type="PIRSF" id="PIRSF006181">
    <property type="entry name" value="EbsC_YbaK"/>
    <property type="match status" value="1"/>
</dbReference>
<evidence type="ECO:0000256" key="1">
    <source>
        <dbReference type="ARBA" id="ARBA00009798"/>
    </source>
</evidence>
<dbReference type="PATRIC" id="fig|1300253.3.peg.1766"/>